<evidence type="ECO:0000256" key="2">
    <source>
        <dbReference type="ARBA" id="ARBA00023239"/>
    </source>
</evidence>
<keyword evidence="2" id="KW-0456">Lyase</keyword>
<reference evidence="3 4" key="1">
    <citation type="submission" date="2016-12" db="EMBL/GenBank/DDBJ databases">
        <title>The genomes of Aspergillus section Nigri reveals drivers in fungal speciation.</title>
        <authorList>
            <consortium name="DOE Joint Genome Institute"/>
            <person name="Vesth T.C."/>
            <person name="Nybo J."/>
            <person name="Theobald S."/>
            <person name="Brandl J."/>
            <person name="Frisvad J.C."/>
            <person name="Nielsen K.F."/>
            <person name="Lyhne E.K."/>
            <person name="Kogle M.E."/>
            <person name="Kuo A."/>
            <person name="Riley R."/>
            <person name="Clum A."/>
            <person name="Nolan M."/>
            <person name="Lipzen A."/>
            <person name="Salamov A."/>
            <person name="Henrissat B."/>
            <person name="Wiebenga A."/>
            <person name="De Vries R.P."/>
            <person name="Grigoriev I.V."/>
            <person name="Mortensen U.H."/>
            <person name="Andersen M.R."/>
            <person name="Baker S.E."/>
        </authorList>
    </citation>
    <scope>NUCLEOTIDE SEQUENCE [LARGE SCALE GENOMIC DNA]</scope>
    <source>
        <strain evidence="3 4">IBT 23096</strain>
    </source>
</reference>
<keyword evidence="4" id="KW-1185">Reference proteome</keyword>
<dbReference type="Proteomes" id="UP000234275">
    <property type="component" value="Unassembled WGS sequence"/>
</dbReference>
<dbReference type="Pfam" id="PF02666">
    <property type="entry name" value="PS_Dcarbxylase"/>
    <property type="match status" value="1"/>
</dbReference>
<dbReference type="STRING" id="1392250.A0A2I2FZY2"/>
<protein>
    <submittedName>
        <fullName evidence="3">Putative phosphatidylserine decarboxylase</fullName>
    </submittedName>
</protein>
<sequence>MSTPYKPKEPIVRDLSDYIYRTEERTKAFNDAVASAIAPENGGADEMKEQGIANLDNYIQWVDELLRWVPRVNTTGDELLTRILVFYWVFDQPSLRGLQTEIQPQNSNTDLSWLSYWLVTFAREQGSFMNSPQSAAAVYSFYINDKYKPEAPEWAEPKTGWLSFNHWFAREWKDIDVARPLDGKDDDNIIVSVADSMYDGSWPVDNGDVVITIDAKSVQWPINKLLQTTGTTFTGGNFMHAFLGPTDYHRQHAPVTGEVIEVRNIQDQVYLQVAKKKGGGLRGDRGLTRDLAELQKREAKPGKQFFALDAPDDAGYQWCQTRGLIIIQTKKYGKVAVLPIGMAQVSSVVFTVQKGDHVEKGQNISYFQFGGSDVVVVFENRVKFDGDLRPGETKLNVRKQFATFT</sequence>
<evidence type="ECO:0000313" key="4">
    <source>
        <dbReference type="Proteomes" id="UP000234275"/>
    </source>
</evidence>
<dbReference type="OrthoDB" id="5973539at2759"/>
<evidence type="ECO:0000313" key="3">
    <source>
        <dbReference type="EMBL" id="PLB46202.1"/>
    </source>
</evidence>
<organism evidence="3 4">
    <name type="scientific">Aspergillus steynii IBT 23096</name>
    <dbReference type="NCBI Taxonomy" id="1392250"/>
    <lineage>
        <taxon>Eukaryota</taxon>
        <taxon>Fungi</taxon>
        <taxon>Dikarya</taxon>
        <taxon>Ascomycota</taxon>
        <taxon>Pezizomycotina</taxon>
        <taxon>Eurotiomycetes</taxon>
        <taxon>Eurotiomycetidae</taxon>
        <taxon>Eurotiales</taxon>
        <taxon>Aspergillaceae</taxon>
        <taxon>Aspergillus</taxon>
        <taxon>Aspergillus subgen. Circumdati</taxon>
    </lineage>
</organism>
<dbReference type="GO" id="GO:0004609">
    <property type="term" value="F:phosphatidylserine decarboxylase activity"/>
    <property type="evidence" value="ECO:0007669"/>
    <property type="project" value="InterPro"/>
</dbReference>
<name>A0A2I2FZY2_9EURO</name>
<dbReference type="InterPro" id="IPR003817">
    <property type="entry name" value="PS_Dcarbxylase"/>
</dbReference>
<keyword evidence="1" id="KW-0210">Decarboxylase</keyword>
<dbReference type="AlphaFoldDB" id="A0A2I2FZY2"/>
<dbReference type="PANTHER" id="PTHR10067">
    <property type="entry name" value="PHOSPHATIDYLSERINE DECARBOXYLASE"/>
    <property type="match status" value="1"/>
</dbReference>
<gene>
    <name evidence="3" type="ORF">P170DRAFT_449705</name>
</gene>
<accession>A0A2I2FZY2</accession>
<dbReference type="PANTHER" id="PTHR10067:SF13">
    <property type="entry name" value="PHOSPHATIDYLSERINE DECARBOXYLASE"/>
    <property type="match status" value="1"/>
</dbReference>
<dbReference type="GO" id="GO:0008654">
    <property type="term" value="P:phospholipid biosynthetic process"/>
    <property type="evidence" value="ECO:0007669"/>
    <property type="project" value="InterPro"/>
</dbReference>
<proteinExistence type="predicted"/>
<dbReference type="GeneID" id="36558762"/>
<evidence type="ECO:0000256" key="1">
    <source>
        <dbReference type="ARBA" id="ARBA00022793"/>
    </source>
</evidence>
<comment type="caution">
    <text evidence="3">The sequence shown here is derived from an EMBL/GenBank/DDBJ whole genome shotgun (WGS) entry which is preliminary data.</text>
</comment>
<dbReference type="RefSeq" id="XP_024701504.1">
    <property type="nucleotide sequence ID" value="XM_024851063.1"/>
</dbReference>
<dbReference type="EMBL" id="MSFO01000007">
    <property type="protein sequence ID" value="PLB46202.1"/>
    <property type="molecule type" value="Genomic_DNA"/>
</dbReference>
<dbReference type="VEuPathDB" id="FungiDB:P170DRAFT_449705"/>